<evidence type="ECO:0000256" key="4">
    <source>
        <dbReference type="ARBA" id="ARBA00022989"/>
    </source>
</evidence>
<dbReference type="PANTHER" id="PTHR23511:SF3">
    <property type="entry name" value="MAJOR FACILITATOR SUPERFAMILY (MFS) PROFILE DOMAIN-CONTAINING PROTEIN"/>
    <property type="match status" value="1"/>
</dbReference>
<comment type="subcellular location">
    <subcellularLocation>
        <location evidence="1">Membrane</location>
        <topology evidence="1">Multi-pass membrane protein</topology>
    </subcellularLocation>
</comment>
<dbReference type="GO" id="GO:0016020">
    <property type="term" value="C:membrane"/>
    <property type="evidence" value="ECO:0007669"/>
    <property type="project" value="UniProtKB-SubCell"/>
</dbReference>
<feature type="region of interest" description="Disordered" evidence="6">
    <location>
        <begin position="1"/>
        <end position="40"/>
    </location>
</feature>
<feature type="transmembrane region" description="Helical" evidence="7">
    <location>
        <begin position="258"/>
        <end position="277"/>
    </location>
</feature>
<reference evidence="9 10" key="2">
    <citation type="journal article" date="2012" name="Open Biol.">
        <title>Characteristics of nucleosomes and linker DNA regions on the genome of the basidiomycete Mixia osmundae revealed by mono- and dinucleosome mapping.</title>
        <authorList>
            <person name="Nishida H."/>
            <person name="Kondo S."/>
            <person name="Matsumoto T."/>
            <person name="Suzuki Y."/>
            <person name="Yoshikawa H."/>
            <person name="Taylor T.D."/>
            <person name="Sugiyama J."/>
        </authorList>
    </citation>
    <scope>NUCLEOTIDE SEQUENCE [LARGE SCALE GENOMIC DNA]</scope>
    <source>
        <strain evidence="10">CBS 9802 / IAM 14324 / JCM 22182 / KY 12970</strain>
    </source>
</reference>
<dbReference type="RefSeq" id="XP_014568149.1">
    <property type="nucleotide sequence ID" value="XM_014712663.1"/>
</dbReference>
<keyword evidence="3 7" id="KW-0812">Transmembrane</keyword>
<dbReference type="InterPro" id="IPR005829">
    <property type="entry name" value="Sugar_transporter_CS"/>
</dbReference>
<dbReference type="InterPro" id="IPR020846">
    <property type="entry name" value="MFS_dom"/>
</dbReference>
<evidence type="ECO:0000256" key="3">
    <source>
        <dbReference type="ARBA" id="ARBA00022692"/>
    </source>
</evidence>
<feature type="transmembrane region" description="Helical" evidence="7">
    <location>
        <begin position="447"/>
        <end position="467"/>
    </location>
</feature>
<dbReference type="OMA" id="WTMVVSS"/>
<evidence type="ECO:0000256" key="5">
    <source>
        <dbReference type="ARBA" id="ARBA00023136"/>
    </source>
</evidence>
<dbReference type="Gene3D" id="1.20.1250.20">
    <property type="entry name" value="MFS general substrate transporter like domains"/>
    <property type="match status" value="1"/>
</dbReference>
<feature type="transmembrane region" description="Helical" evidence="7">
    <location>
        <begin position="147"/>
        <end position="166"/>
    </location>
</feature>
<proteinExistence type="predicted"/>
<dbReference type="PROSITE" id="PS00217">
    <property type="entry name" value="SUGAR_TRANSPORT_2"/>
    <property type="match status" value="1"/>
</dbReference>
<protein>
    <recommendedName>
        <fullName evidence="8">Major facilitator superfamily (MFS) profile domain-containing protein</fullName>
    </recommendedName>
</protein>
<dbReference type="InterPro" id="IPR036259">
    <property type="entry name" value="MFS_trans_sf"/>
</dbReference>
<dbReference type="PANTHER" id="PTHR23511">
    <property type="entry name" value="SYNAPTIC VESICLE GLYCOPROTEIN 2"/>
    <property type="match status" value="1"/>
</dbReference>
<dbReference type="InParanoid" id="G7DVY3"/>
<organism evidence="9 10">
    <name type="scientific">Mixia osmundae (strain CBS 9802 / IAM 14324 / JCM 22182 / KY 12970)</name>
    <dbReference type="NCBI Taxonomy" id="764103"/>
    <lineage>
        <taxon>Eukaryota</taxon>
        <taxon>Fungi</taxon>
        <taxon>Dikarya</taxon>
        <taxon>Basidiomycota</taxon>
        <taxon>Pucciniomycotina</taxon>
        <taxon>Mixiomycetes</taxon>
        <taxon>Mixiales</taxon>
        <taxon>Mixiaceae</taxon>
        <taxon>Mixia</taxon>
    </lineage>
</organism>
<dbReference type="EMBL" id="BABT02000046">
    <property type="protein sequence ID" value="GAA94743.1"/>
    <property type="molecule type" value="Genomic_DNA"/>
</dbReference>
<feature type="compositionally biased region" description="Polar residues" evidence="6">
    <location>
        <begin position="1"/>
        <end position="24"/>
    </location>
</feature>
<dbReference type="PROSITE" id="PS50850">
    <property type="entry name" value="MFS"/>
    <property type="match status" value="1"/>
</dbReference>
<feature type="transmembrane region" description="Helical" evidence="7">
    <location>
        <begin position="172"/>
        <end position="193"/>
    </location>
</feature>
<evidence type="ECO:0000256" key="6">
    <source>
        <dbReference type="SAM" id="MobiDB-lite"/>
    </source>
</evidence>
<keyword evidence="4 7" id="KW-1133">Transmembrane helix</keyword>
<reference evidence="9 10" key="1">
    <citation type="journal article" date="2011" name="J. Gen. Appl. Microbiol.">
        <title>Draft genome sequencing of the enigmatic basidiomycete Mixia osmundae.</title>
        <authorList>
            <person name="Nishida H."/>
            <person name="Nagatsuka Y."/>
            <person name="Sugiyama J."/>
        </authorList>
    </citation>
    <scope>NUCLEOTIDE SEQUENCE [LARGE SCALE GENOMIC DNA]</scope>
    <source>
        <strain evidence="10">CBS 9802 / IAM 14324 / JCM 22182 / KY 12970</strain>
    </source>
</reference>
<feature type="domain" description="Major facilitator superfamily (MFS) profile" evidence="8">
    <location>
        <begin position="83"/>
        <end position="559"/>
    </location>
</feature>
<keyword evidence="2" id="KW-0813">Transport</keyword>
<dbReference type="Proteomes" id="UP000009131">
    <property type="component" value="Unassembled WGS sequence"/>
</dbReference>
<name>G7DVY3_MIXOS</name>
<keyword evidence="5 7" id="KW-0472">Membrane</keyword>
<feature type="transmembrane region" description="Helical" evidence="7">
    <location>
        <begin position="420"/>
        <end position="440"/>
    </location>
</feature>
<feature type="transmembrane region" description="Helical" evidence="7">
    <location>
        <begin position="118"/>
        <end position="140"/>
    </location>
</feature>
<dbReference type="InterPro" id="IPR005828">
    <property type="entry name" value="MFS_sugar_transport-like"/>
</dbReference>
<dbReference type="AlphaFoldDB" id="G7DVY3"/>
<feature type="transmembrane region" description="Helical" evidence="7">
    <location>
        <begin position="537"/>
        <end position="556"/>
    </location>
</feature>
<evidence type="ECO:0000256" key="7">
    <source>
        <dbReference type="SAM" id="Phobius"/>
    </source>
</evidence>
<gene>
    <name evidence="9" type="primary">Mo01397</name>
    <name evidence="9" type="ORF">E5Q_01397</name>
</gene>
<feature type="transmembrane region" description="Helical" evidence="7">
    <location>
        <begin position="205"/>
        <end position="228"/>
    </location>
</feature>
<evidence type="ECO:0000313" key="9">
    <source>
        <dbReference type="EMBL" id="GAA94743.1"/>
    </source>
</evidence>
<dbReference type="SUPFAM" id="SSF103473">
    <property type="entry name" value="MFS general substrate transporter"/>
    <property type="match status" value="1"/>
</dbReference>
<evidence type="ECO:0000313" key="10">
    <source>
        <dbReference type="Proteomes" id="UP000009131"/>
    </source>
</evidence>
<evidence type="ECO:0000256" key="2">
    <source>
        <dbReference type="ARBA" id="ARBA00022448"/>
    </source>
</evidence>
<evidence type="ECO:0000259" key="8">
    <source>
        <dbReference type="PROSITE" id="PS50850"/>
    </source>
</evidence>
<comment type="caution">
    <text evidence="9">The sequence shown here is derived from an EMBL/GenBank/DDBJ whole genome shotgun (WGS) entry which is preliminary data.</text>
</comment>
<dbReference type="eggNOG" id="KOG0253">
    <property type="taxonomic scope" value="Eukaryota"/>
</dbReference>
<dbReference type="HOGENOM" id="CLU_001265_52_1_1"/>
<feature type="transmembrane region" description="Helical" evidence="7">
    <location>
        <begin position="371"/>
        <end position="400"/>
    </location>
</feature>
<accession>G7DVY3</accession>
<dbReference type="Pfam" id="PF00083">
    <property type="entry name" value="Sugar_tr"/>
    <property type="match status" value="1"/>
</dbReference>
<feature type="transmembrane region" description="Helical" evidence="7">
    <location>
        <begin position="79"/>
        <end position="98"/>
    </location>
</feature>
<sequence length="564" mass="61170">MDTLSHSRSPSLEQPSPTSPIDKQTSIDKPDNDQQQSKTGAVQVGTYDATSANGIPLTTYERKALLINKELDIIGMGRYQWCLFFLCGMGYFLDLLWAQAFGLLASPLSIELNVQETIGNIFTAFSVGLTVGALFWGLAADVLGRRLCFNLTCLIAGIFGTIFGAISNFDGLLFITAVIGLGIGGNIPLDSLLVLEFIPNNRRILLALLSLFQPLGVVVSCAIAYGLIPPFSCDASLPACGLGQEPCCTKASNYGWRYMTYTLGGITIIVFILRFVVFDLQESPKFLLAQGREAEAIAVLEHIAHFNKRPSPELTLEDFDRITNESTEATATDEDSGKFRRPLTKAEATRKVVRNMLGRFKHLKGIFANRFLSLTFVLLAIGFMAEFWAFNIAGGFLPLILRNKGIAADVSIYTTYQHYLIIYGAGGVPGVLLGAFLLQLPLIGRKWGMVISAALMAVSLFLFTVINSQAGNVVFNLLEYLFQSALNAILYAFVPEIFPAQVRGSASGMLSTLGRLSGIIAPIAATQTYKSSTDGVLYLAGGGALVAMVAFALLPFETRGRQTY</sequence>
<keyword evidence="10" id="KW-1185">Reference proteome</keyword>
<evidence type="ECO:0000256" key="1">
    <source>
        <dbReference type="ARBA" id="ARBA00004141"/>
    </source>
</evidence>
<dbReference type="GO" id="GO:0022857">
    <property type="term" value="F:transmembrane transporter activity"/>
    <property type="evidence" value="ECO:0007669"/>
    <property type="project" value="InterPro"/>
</dbReference>
<dbReference type="OrthoDB" id="3936150at2759"/>